<evidence type="ECO:0008006" key="3">
    <source>
        <dbReference type="Google" id="ProtNLM"/>
    </source>
</evidence>
<protein>
    <recommendedName>
        <fullName evidence="3">DUF397 domain-containing protein</fullName>
    </recommendedName>
</protein>
<evidence type="ECO:0000313" key="1">
    <source>
        <dbReference type="EMBL" id="MBM7492700.1"/>
    </source>
</evidence>
<accession>A0ABS2LX31</accession>
<dbReference type="EMBL" id="JAFBBP010000001">
    <property type="protein sequence ID" value="MBM7492700.1"/>
    <property type="molecule type" value="Genomic_DNA"/>
</dbReference>
<reference evidence="1 2" key="1">
    <citation type="submission" date="2021-01" db="EMBL/GenBank/DDBJ databases">
        <title>Sequencing the genomes of 1000 actinobacteria strains.</title>
        <authorList>
            <person name="Klenk H.-P."/>
        </authorList>
    </citation>
    <scope>NUCLEOTIDE SEQUENCE [LARGE SCALE GENOMIC DNA]</scope>
    <source>
        <strain evidence="1 2">DSM 100204</strain>
    </source>
</reference>
<keyword evidence="2" id="KW-1185">Reference proteome</keyword>
<proteinExistence type="predicted"/>
<evidence type="ECO:0000313" key="2">
    <source>
        <dbReference type="Proteomes" id="UP000764837"/>
    </source>
</evidence>
<comment type="caution">
    <text evidence="1">The sequence shown here is derived from an EMBL/GenBank/DDBJ whole genome shotgun (WGS) entry which is preliminary data.</text>
</comment>
<sequence length="80" mass="9008">MKVSLTVCDVCQDRRREAKTYGVVSEGRTAETDRCAEHAAPFEALFAAKEPRSGRRRYQVTTMEEIEARKANQASARTQS</sequence>
<name>A0ABS2LX31_9ACTN</name>
<organism evidence="1 2">
    <name type="scientific">Micromonospora luteifusca</name>
    <dbReference type="NCBI Taxonomy" id="709860"/>
    <lineage>
        <taxon>Bacteria</taxon>
        <taxon>Bacillati</taxon>
        <taxon>Actinomycetota</taxon>
        <taxon>Actinomycetes</taxon>
        <taxon>Micromonosporales</taxon>
        <taxon>Micromonosporaceae</taxon>
        <taxon>Micromonospora</taxon>
    </lineage>
</organism>
<gene>
    <name evidence="1" type="ORF">JOD64_003922</name>
</gene>
<dbReference type="Proteomes" id="UP000764837">
    <property type="component" value="Unassembled WGS sequence"/>
</dbReference>